<sequence length="170" mass="19195">MILHVLLFAVFLGAVSPSGEENLQRGVCPLFWFGYNDRCYKYVATPMTWADAELHCLSHGANLVSMHSLDEHTFVRTLIKNFDPFERPAWIGLSDTHKEGNWMWSDGCPVKYVLWDVGQPDNRQVENCGHINNESSKKWNDAKCTYNNPFVCASRVASCPSLPNEQGAIA</sequence>
<dbReference type="Ensembl" id="ENSCSET00000014017.1">
    <property type="protein sequence ID" value="ENSCSEP00000013855.1"/>
    <property type="gene ID" value="ENSCSEG00000008913.1"/>
</dbReference>
<evidence type="ECO:0000313" key="4">
    <source>
        <dbReference type="Ensembl" id="ENSCSEP00000013855.1"/>
    </source>
</evidence>
<reference evidence="4" key="2">
    <citation type="submission" date="2025-08" db="UniProtKB">
        <authorList>
            <consortium name="Ensembl"/>
        </authorList>
    </citation>
    <scope>IDENTIFICATION</scope>
</reference>
<dbReference type="Pfam" id="PF00059">
    <property type="entry name" value="Lectin_C"/>
    <property type="match status" value="1"/>
</dbReference>
<dbReference type="InterPro" id="IPR050111">
    <property type="entry name" value="C-type_lectin/snaclec_domain"/>
</dbReference>
<dbReference type="AlphaFoldDB" id="A0A3P8VN64"/>
<reference evidence="4 5" key="1">
    <citation type="journal article" date="2014" name="Nat. Genet.">
        <title>Whole-genome sequence of a flatfish provides insights into ZW sex chromosome evolution and adaptation to a benthic lifestyle.</title>
        <authorList>
            <person name="Chen S."/>
            <person name="Zhang G."/>
            <person name="Shao C."/>
            <person name="Huang Q."/>
            <person name="Liu G."/>
            <person name="Zhang P."/>
            <person name="Song W."/>
            <person name="An N."/>
            <person name="Chalopin D."/>
            <person name="Volff J.N."/>
            <person name="Hong Y."/>
            <person name="Li Q."/>
            <person name="Sha Z."/>
            <person name="Zhou H."/>
            <person name="Xie M."/>
            <person name="Yu Q."/>
            <person name="Liu Y."/>
            <person name="Xiang H."/>
            <person name="Wang N."/>
            <person name="Wu K."/>
            <person name="Yang C."/>
            <person name="Zhou Q."/>
            <person name="Liao X."/>
            <person name="Yang L."/>
            <person name="Hu Q."/>
            <person name="Zhang J."/>
            <person name="Meng L."/>
            <person name="Jin L."/>
            <person name="Tian Y."/>
            <person name="Lian J."/>
            <person name="Yang J."/>
            <person name="Miao G."/>
            <person name="Liu S."/>
            <person name="Liang Z."/>
            <person name="Yan F."/>
            <person name="Li Y."/>
            <person name="Sun B."/>
            <person name="Zhang H."/>
            <person name="Zhang J."/>
            <person name="Zhu Y."/>
            <person name="Du M."/>
            <person name="Zhao Y."/>
            <person name="Schartl M."/>
            <person name="Tang Q."/>
            <person name="Wang J."/>
        </authorList>
    </citation>
    <scope>NUCLEOTIDE SEQUENCE</scope>
</reference>
<dbReference type="InParanoid" id="A0A3P8VN64"/>
<feature type="signal peptide" evidence="2">
    <location>
        <begin position="1"/>
        <end position="17"/>
    </location>
</feature>
<proteinExistence type="predicted"/>
<dbReference type="InterPro" id="IPR016186">
    <property type="entry name" value="C-type_lectin-like/link_sf"/>
</dbReference>
<dbReference type="Proteomes" id="UP000265120">
    <property type="component" value="Chromosome 18"/>
</dbReference>
<keyword evidence="5" id="KW-1185">Reference proteome</keyword>
<dbReference type="PRINTS" id="PR00356">
    <property type="entry name" value="ANTIFREEZEII"/>
</dbReference>
<protein>
    <submittedName>
        <fullName evidence="4">Lactose-binding lectin l-2-like</fullName>
    </submittedName>
</protein>
<dbReference type="SUPFAM" id="SSF56436">
    <property type="entry name" value="C-type lectin-like"/>
    <property type="match status" value="1"/>
</dbReference>
<evidence type="ECO:0000313" key="5">
    <source>
        <dbReference type="Proteomes" id="UP000265120"/>
    </source>
</evidence>
<dbReference type="GeneTree" id="ENSGT00940000162818"/>
<evidence type="ECO:0000256" key="1">
    <source>
        <dbReference type="ARBA" id="ARBA00023157"/>
    </source>
</evidence>
<accession>A0A3P8VN64</accession>
<name>A0A3P8VN64_CYNSE</name>
<feature type="chain" id="PRO_5017971314" evidence="2">
    <location>
        <begin position="18"/>
        <end position="170"/>
    </location>
</feature>
<keyword evidence="1" id="KW-1015">Disulfide bond</keyword>
<feature type="domain" description="C-type lectin" evidence="3">
    <location>
        <begin position="35"/>
        <end position="153"/>
    </location>
</feature>
<dbReference type="PROSITE" id="PS50041">
    <property type="entry name" value="C_TYPE_LECTIN_2"/>
    <property type="match status" value="1"/>
</dbReference>
<dbReference type="FunCoup" id="A0A3P8VN64">
    <property type="interactions" value="1119"/>
</dbReference>
<dbReference type="PROSITE" id="PS00615">
    <property type="entry name" value="C_TYPE_LECTIN_1"/>
    <property type="match status" value="1"/>
</dbReference>
<dbReference type="InterPro" id="IPR018378">
    <property type="entry name" value="C-type_lectin_CS"/>
</dbReference>
<dbReference type="Gene3D" id="3.10.100.10">
    <property type="entry name" value="Mannose-Binding Protein A, subunit A"/>
    <property type="match status" value="1"/>
</dbReference>
<dbReference type="InterPro" id="IPR001304">
    <property type="entry name" value="C-type_lectin-like"/>
</dbReference>
<reference evidence="4" key="3">
    <citation type="submission" date="2025-09" db="UniProtKB">
        <authorList>
            <consortium name="Ensembl"/>
        </authorList>
    </citation>
    <scope>IDENTIFICATION</scope>
</reference>
<dbReference type="OMA" id="THEHCGH"/>
<dbReference type="InterPro" id="IPR016187">
    <property type="entry name" value="CTDL_fold"/>
</dbReference>
<keyword evidence="2" id="KW-0732">Signal</keyword>
<dbReference type="PANTHER" id="PTHR22803">
    <property type="entry name" value="MANNOSE, PHOSPHOLIPASE, LECTIN RECEPTOR RELATED"/>
    <property type="match status" value="1"/>
</dbReference>
<dbReference type="InterPro" id="IPR002353">
    <property type="entry name" value="AntifreezeII"/>
</dbReference>
<dbReference type="SMART" id="SM00034">
    <property type="entry name" value="CLECT"/>
    <property type="match status" value="1"/>
</dbReference>
<evidence type="ECO:0000259" key="3">
    <source>
        <dbReference type="PROSITE" id="PS50041"/>
    </source>
</evidence>
<evidence type="ECO:0000256" key="2">
    <source>
        <dbReference type="SAM" id="SignalP"/>
    </source>
</evidence>
<organism evidence="4 5">
    <name type="scientific">Cynoglossus semilaevis</name>
    <name type="common">Tongue sole</name>
    <dbReference type="NCBI Taxonomy" id="244447"/>
    <lineage>
        <taxon>Eukaryota</taxon>
        <taxon>Metazoa</taxon>
        <taxon>Chordata</taxon>
        <taxon>Craniata</taxon>
        <taxon>Vertebrata</taxon>
        <taxon>Euteleostomi</taxon>
        <taxon>Actinopterygii</taxon>
        <taxon>Neopterygii</taxon>
        <taxon>Teleostei</taxon>
        <taxon>Neoteleostei</taxon>
        <taxon>Acanthomorphata</taxon>
        <taxon>Carangaria</taxon>
        <taxon>Pleuronectiformes</taxon>
        <taxon>Pleuronectoidei</taxon>
        <taxon>Cynoglossidae</taxon>
        <taxon>Cynoglossinae</taxon>
        <taxon>Cynoglossus</taxon>
    </lineage>
</organism>